<reference evidence="3" key="1">
    <citation type="journal article" date="2019" name="Int. J. Syst. Evol. Microbiol.">
        <title>The Global Catalogue of Microorganisms (GCM) 10K type strain sequencing project: providing services to taxonomists for standard genome sequencing and annotation.</title>
        <authorList>
            <consortium name="The Broad Institute Genomics Platform"/>
            <consortium name="The Broad Institute Genome Sequencing Center for Infectious Disease"/>
            <person name="Wu L."/>
            <person name="Ma J."/>
        </authorList>
    </citation>
    <scope>NUCLEOTIDE SEQUENCE [LARGE SCALE GENOMIC DNA]</scope>
    <source>
        <strain evidence="3">CCUG 50213</strain>
    </source>
</reference>
<feature type="signal peptide" evidence="1">
    <location>
        <begin position="1"/>
        <end position="25"/>
    </location>
</feature>
<evidence type="ECO:0000313" key="2">
    <source>
        <dbReference type="EMBL" id="MFD1202866.1"/>
    </source>
</evidence>
<gene>
    <name evidence="2" type="ORF">ACFQ3U_13270</name>
</gene>
<protein>
    <recommendedName>
        <fullName evidence="4">Lipoprotein</fullName>
    </recommendedName>
</protein>
<dbReference type="RefSeq" id="WP_343962479.1">
    <property type="nucleotide sequence ID" value="NZ_BAAAKZ010000017.1"/>
</dbReference>
<evidence type="ECO:0008006" key="4">
    <source>
        <dbReference type="Google" id="ProtNLM"/>
    </source>
</evidence>
<keyword evidence="1" id="KW-0732">Signal</keyword>
<dbReference type="EMBL" id="JBHTLY010000006">
    <property type="protein sequence ID" value="MFD1202866.1"/>
    <property type="molecule type" value="Genomic_DNA"/>
</dbReference>
<sequence length="202" mass="21505">MKSTIVISLLCALALAGCAPMNPTAGPHAAVPASELTEVAAALDRGGYDFQAAAFSDGVITTEEYRSTMRLLRECVESGGFEFTEPQPNPVTGITYEFVYKTNGRDGPGTAEWFRGCETEFWSPLSAYFIATHSQRMDPTLKTALLECLARKGTPGVEAGVNLAEIAPAADAAGQTRGNARACVNAEAERLFPDLVSLSMFD</sequence>
<dbReference type="PROSITE" id="PS51257">
    <property type="entry name" value="PROKAR_LIPOPROTEIN"/>
    <property type="match status" value="1"/>
</dbReference>
<accession>A0ABW3TQ56</accession>
<proteinExistence type="predicted"/>
<comment type="caution">
    <text evidence="2">The sequence shown here is derived from an EMBL/GenBank/DDBJ whole genome shotgun (WGS) entry which is preliminary data.</text>
</comment>
<evidence type="ECO:0000313" key="3">
    <source>
        <dbReference type="Proteomes" id="UP001597181"/>
    </source>
</evidence>
<name>A0ABW3TQ56_9MICO</name>
<organism evidence="2 3">
    <name type="scientific">Leucobacter albus</name>
    <dbReference type="NCBI Taxonomy" id="272210"/>
    <lineage>
        <taxon>Bacteria</taxon>
        <taxon>Bacillati</taxon>
        <taxon>Actinomycetota</taxon>
        <taxon>Actinomycetes</taxon>
        <taxon>Micrococcales</taxon>
        <taxon>Microbacteriaceae</taxon>
        <taxon>Leucobacter</taxon>
    </lineage>
</organism>
<feature type="chain" id="PRO_5046440211" description="Lipoprotein" evidence="1">
    <location>
        <begin position="26"/>
        <end position="202"/>
    </location>
</feature>
<evidence type="ECO:0000256" key="1">
    <source>
        <dbReference type="SAM" id="SignalP"/>
    </source>
</evidence>
<keyword evidence="3" id="KW-1185">Reference proteome</keyword>
<dbReference type="Proteomes" id="UP001597181">
    <property type="component" value="Unassembled WGS sequence"/>
</dbReference>